<dbReference type="PANTHER" id="PTHR43449:SF3">
    <property type="entry name" value="POLYMERASE NUCLEOTIDYL TRANSFERASE DOMAIN-CONTAINING PROTEIN"/>
    <property type="match status" value="1"/>
</dbReference>
<dbReference type="InterPro" id="IPR043519">
    <property type="entry name" value="NT_sf"/>
</dbReference>
<dbReference type="Proteomes" id="UP000232638">
    <property type="component" value="Chromosome"/>
</dbReference>
<proteinExistence type="predicted"/>
<evidence type="ECO:0000259" key="1">
    <source>
        <dbReference type="Pfam" id="PF01909"/>
    </source>
</evidence>
<evidence type="ECO:0000313" key="3">
    <source>
        <dbReference type="Proteomes" id="UP000232638"/>
    </source>
</evidence>
<feature type="domain" description="Polymerase nucleotidyl transferase" evidence="1">
    <location>
        <begin position="35"/>
        <end position="98"/>
    </location>
</feature>
<reference evidence="2 3" key="1">
    <citation type="submission" date="2017-03" db="EMBL/GenBank/DDBJ databases">
        <title>Complete genome sequence of Candidatus 'Thiodictyon syntrophicum' sp. nov. strain Cad16T, a photolithoautotroph purple sulfur bacterium isolated from an alpine meromictic lake.</title>
        <authorList>
            <person name="Luedin S.M."/>
            <person name="Pothier J.F."/>
            <person name="Danza F."/>
            <person name="Storelli N."/>
            <person name="Wittwer M."/>
            <person name="Tonolla M."/>
        </authorList>
    </citation>
    <scope>NUCLEOTIDE SEQUENCE [LARGE SCALE GENOMIC DNA]</scope>
    <source>
        <strain evidence="2 3">Cad16T</strain>
    </source>
</reference>
<protein>
    <recommendedName>
        <fullName evidence="1">Polymerase nucleotidyl transferase domain-containing protein</fullName>
    </recommendedName>
</protein>
<dbReference type="KEGG" id="tsy:THSYN_24650"/>
<dbReference type="PANTHER" id="PTHR43449">
    <property type="entry name" value="NUCLEOTIDYLTRANSFERASE"/>
    <property type="match status" value="1"/>
</dbReference>
<dbReference type="AlphaFoldDB" id="A0A2K8UFC8"/>
<dbReference type="GO" id="GO:0016779">
    <property type="term" value="F:nucleotidyltransferase activity"/>
    <property type="evidence" value="ECO:0007669"/>
    <property type="project" value="InterPro"/>
</dbReference>
<dbReference type="Gene3D" id="3.30.460.10">
    <property type="entry name" value="Beta Polymerase, domain 2"/>
    <property type="match status" value="1"/>
</dbReference>
<accession>A0A2K8UFC8</accession>
<dbReference type="SUPFAM" id="SSF81301">
    <property type="entry name" value="Nucleotidyltransferase"/>
    <property type="match status" value="1"/>
</dbReference>
<evidence type="ECO:0000313" key="2">
    <source>
        <dbReference type="EMBL" id="AUB83821.1"/>
    </source>
</evidence>
<keyword evidence="3" id="KW-1185">Reference proteome</keyword>
<sequence length="124" mass="13909">MTNRSDHTSPTKPGVIDVDRIARDIINATVAAVAPERIVLFGSRARGDAGPDSDLDLLVVSRDSFTPQRTRQGELRRIRQALRAFRLPVDVLLYSSDEIDAWRQSPNHVIARSLREGITVYERS</sequence>
<dbReference type="RefSeq" id="WP_100921499.1">
    <property type="nucleotide sequence ID" value="NZ_CP020370.1"/>
</dbReference>
<gene>
    <name evidence="2" type="ORF">THSYN_24650</name>
</gene>
<dbReference type="CDD" id="cd05403">
    <property type="entry name" value="NT_KNTase_like"/>
    <property type="match status" value="1"/>
</dbReference>
<name>A0A2K8UFC8_9GAMM</name>
<dbReference type="InterPro" id="IPR002934">
    <property type="entry name" value="Polymerase_NTP_transf_dom"/>
</dbReference>
<dbReference type="Pfam" id="PF01909">
    <property type="entry name" value="NTP_transf_2"/>
    <property type="match status" value="1"/>
</dbReference>
<organism evidence="2 3">
    <name type="scientific">Candidatus Thiodictyon syntrophicum</name>
    <dbReference type="NCBI Taxonomy" id="1166950"/>
    <lineage>
        <taxon>Bacteria</taxon>
        <taxon>Pseudomonadati</taxon>
        <taxon>Pseudomonadota</taxon>
        <taxon>Gammaproteobacteria</taxon>
        <taxon>Chromatiales</taxon>
        <taxon>Chromatiaceae</taxon>
        <taxon>Thiodictyon</taxon>
    </lineage>
</organism>
<dbReference type="EMBL" id="CP020370">
    <property type="protein sequence ID" value="AUB83821.1"/>
    <property type="molecule type" value="Genomic_DNA"/>
</dbReference>
<dbReference type="OrthoDB" id="9809323at2"/>